<dbReference type="Gene3D" id="1.10.10.10">
    <property type="entry name" value="Winged helix-like DNA-binding domain superfamily/Winged helix DNA-binding domain"/>
    <property type="match status" value="1"/>
</dbReference>
<sequence>MATVTSTKRSPADEQPGVDHGQRRKIVVENLLGDIFRGRLKAGERLIIRSLAERFQMSPTPIREALVALEGIGIVDIAPNCGAVVRRVTATDVKEVCQVRRALECAAVKLACGNIAPLELEELADQFRRRGQNIRTVQRRNGAVRKAIDQARALDSRLHDLIADSCGNRFLSRELARMKLLFRTFRDAAWDRREDRPELLRLPEEAREHLAIVEALLANDASAAARAMARHIRSGVKYWSRGLPTQT</sequence>
<dbReference type="PROSITE" id="PS50949">
    <property type="entry name" value="HTH_GNTR"/>
    <property type="match status" value="1"/>
</dbReference>
<dbReference type="SMART" id="SM00345">
    <property type="entry name" value="HTH_GNTR"/>
    <property type="match status" value="1"/>
</dbReference>
<keyword evidence="7" id="KW-1185">Reference proteome</keyword>
<feature type="domain" description="HTH gntR-type" evidence="5">
    <location>
        <begin position="21"/>
        <end position="88"/>
    </location>
</feature>
<dbReference type="GO" id="GO:0003677">
    <property type="term" value="F:DNA binding"/>
    <property type="evidence" value="ECO:0007669"/>
    <property type="project" value="UniProtKB-KW"/>
</dbReference>
<dbReference type="PANTHER" id="PTHR43537:SF24">
    <property type="entry name" value="GLUCONATE OPERON TRANSCRIPTIONAL REPRESSOR"/>
    <property type="match status" value="1"/>
</dbReference>
<dbReference type="Gene3D" id="1.20.120.530">
    <property type="entry name" value="GntR ligand-binding domain-like"/>
    <property type="match status" value="1"/>
</dbReference>
<keyword evidence="1" id="KW-0805">Transcription regulation</keyword>
<evidence type="ECO:0000313" key="6">
    <source>
        <dbReference type="EMBL" id="QDU37170.1"/>
    </source>
</evidence>
<reference evidence="6 7" key="1">
    <citation type="submission" date="2019-02" db="EMBL/GenBank/DDBJ databases">
        <title>Deep-cultivation of Planctomycetes and their phenomic and genomic characterization uncovers novel biology.</title>
        <authorList>
            <person name="Wiegand S."/>
            <person name="Jogler M."/>
            <person name="Boedeker C."/>
            <person name="Pinto D."/>
            <person name="Vollmers J."/>
            <person name="Rivas-Marin E."/>
            <person name="Kohn T."/>
            <person name="Peeters S.H."/>
            <person name="Heuer A."/>
            <person name="Rast P."/>
            <person name="Oberbeckmann S."/>
            <person name="Bunk B."/>
            <person name="Jeske O."/>
            <person name="Meyerdierks A."/>
            <person name="Storesund J.E."/>
            <person name="Kallscheuer N."/>
            <person name="Luecker S."/>
            <person name="Lage O.M."/>
            <person name="Pohl T."/>
            <person name="Merkel B.J."/>
            <person name="Hornburger P."/>
            <person name="Mueller R.-W."/>
            <person name="Bruemmer F."/>
            <person name="Labrenz M."/>
            <person name="Spormann A.M."/>
            <person name="Op den Camp H."/>
            <person name="Overmann J."/>
            <person name="Amann R."/>
            <person name="Jetten M.S.M."/>
            <person name="Mascher T."/>
            <person name="Medema M.H."/>
            <person name="Devos D.P."/>
            <person name="Kaster A.-K."/>
            <person name="Ovreas L."/>
            <person name="Rohde M."/>
            <person name="Galperin M.Y."/>
            <person name="Jogler C."/>
        </authorList>
    </citation>
    <scope>NUCLEOTIDE SEQUENCE [LARGE SCALE GENOMIC DNA]</scope>
    <source>
        <strain evidence="6 7">Mal4</strain>
    </source>
</reference>
<evidence type="ECO:0000259" key="5">
    <source>
        <dbReference type="PROSITE" id="PS50949"/>
    </source>
</evidence>
<dbReference type="PANTHER" id="PTHR43537">
    <property type="entry name" value="TRANSCRIPTIONAL REGULATOR, GNTR FAMILY"/>
    <property type="match status" value="1"/>
</dbReference>
<keyword evidence="3" id="KW-0804">Transcription</keyword>
<dbReference type="SUPFAM" id="SSF48008">
    <property type="entry name" value="GntR ligand-binding domain-like"/>
    <property type="match status" value="1"/>
</dbReference>
<keyword evidence="2" id="KW-0238">DNA-binding</keyword>
<dbReference type="SUPFAM" id="SSF46785">
    <property type="entry name" value="Winged helix' DNA-binding domain"/>
    <property type="match status" value="1"/>
</dbReference>
<dbReference type="Pfam" id="PF07729">
    <property type="entry name" value="FCD"/>
    <property type="match status" value="1"/>
</dbReference>
<dbReference type="KEGG" id="mri:Mal4_14790"/>
<dbReference type="RefSeq" id="WP_145367932.1">
    <property type="nucleotide sequence ID" value="NZ_CP036275.1"/>
</dbReference>
<evidence type="ECO:0000256" key="4">
    <source>
        <dbReference type="SAM" id="MobiDB-lite"/>
    </source>
</evidence>
<dbReference type="InterPro" id="IPR036388">
    <property type="entry name" value="WH-like_DNA-bd_sf"/>
</dbReference>
<name>A0A517Z3V3_9PLAN</name>
<evidence type="ECO:0000256" key="1">
    <source>
        <dbReference type="ARBA" id="ARBA00023015"/>
    </source>
</evidence>
<dbReference type="GO" id="GO:0003700">
    <property type="term" value="F:DNA-binding transcription factor activity"/>
    <property type="evidence" value="ECO:0007669"/>
    <property type="project" value="InterPro"/>
</dbReference>
<dbReference type="InterPro" id="IPR011711">
    <property type="entry name" value="GntR_C"/>
</dbReference>
<dbReference type="InterPro" id="IPR008920">
    <property type="entry name" value="TF_FadR/GntR_C"/>
</dbReference>
<proteinExistence type="predicted"/>
<dbReference type="SMART" id="SM00895">
    <property type="entry name" value="FCD"/>
    <property type="match status" value="1"/>
</dbReference>
<dbReference type="AlphaFoldDB" id="A0A517Z3V3"/>
<dbReference type="Pfam" id="PF00392">
    <property type="entry name" value="GntR"/>
    <property type="match status" value="1"/>
</dbReference>
<accession>A0A517Z3V3</accession>
<feature type="region of interest" description="Disordered" evidence="4">
    <location>
        <begin position="1"/>
        <end position="20"/>
    </location>
</feature>
<dbReference type="EMBL" id="CP036275">
    <property type="protein sequence ID" value="QDU37170.1"/>
    <property type="molecule type" value="Genomic_DNA"/>
</dbReference>
<organism evidence="6 7">
    <name type="scientific">Maioricimonas rarisocia</name>
    <dbReference type="NCBI Taxonomy" id="2528026"/>
    <lineage>
        <taxon>Bacteria</taxon>
        <taxon>Pseudomonadati</taxon>
        <taxon>Planctomycetota</taxon>
        <taxon>Planctomycetia</taxon>
        <taxon>Planctomycetales</taxon>
        <taxon>Planctomycetaceae</taxon>
        <taxon>Maioricimonas</taxon>
    </lineage>
</organism>
<dbReference type="InterPro" id="IPR036390">
    <property type="entry name" value="WH_DNA-bd_sf"/>
</dbReference>
<dbReference type="Proteomes" id="UP000320496">
    <property type="component" value="Chromosome"/>
</dbReference>
<protein>
    <submittedName>
        <fullName evidence="6">Putative HTH-type transcriptional regulator YdfH</fullName>
    </submittedName>
</protein>
<evidence type="ECO:0000256" key="2">
    <source>
        <dbReference type="ARBA" id="ARBA00023125"/>
    </source>
</evidence>
<evidence type="ECO:0000256" key="3">
    <source>
        <dbReference type="ARBA" id="ARBA00023163"/>
    </source>
</evidence>
<evidence type="ECO:0000313" key="7">
    <source>
        <dbReference type="Proteomes" id="UP000320496"/>
    </source>
</evidence>
<dbReference type="OrthoDB" id="287672at2"/>
<dbReference type="InterPro" id="IPR000524">
    <property type="entry name" value="Tscrpt_reg_HTH_GntR"/>
</dbReference>
<gene>
    <name evidence="6" type="primary">ydfH</name>
    <name evidence="6" type="ORF">Mal4_14790</name>
</gene>